<dbReference type="Proteomes" id="UP000008744">
    <property type="component" value="Unassembled WGS sequence"/>
</dbReference>
<gene>
    <name evidence="2" type="primary">Dper\GL26708</name>
    <name evidence="2" type="ORF">Dper_GL26708</name>
</gene>
<dbReference type="HOGENOM" id="CLU_195501_0_0_1"/>
<name>B4GSB3_DROPE</name>
<sequence length="60" mass="6311">MSVADCCKRPEDFQESEPGSAPELKKVLSVAISVGVVSAAPEPAAEEPPTQAEATEEAYY</sequence>
<evidence type="ECO:0000313" key="2">
    <source>
        <dbReference type="EMBL" id="EDW25660.1"/>
    </source>
</evidence>
<feature type="region of interest" description="Disordered" evidence="1">
    <location>
        <begin position="38"/>
        <end position="60"/>
    </location>
</feature>
<feature type="compositionally biased region" description="Basic and acidic residues" evidence="1">
    <location>
        <begin position="1"/>
        <end position="12"/>
    </location>
</feature>
<proteinExistence type="predicted"/>
<reference evidence="2 3" key="1">
    <citation type="journal article" date="2007" name="Nature">
        <title>Evolution of genes and genomes on the Drosophila phylogeny.</title>
        <authorList>
            <consortium name="Drosophila 12 Genomes Consortium"/>
            <person name="Clark A.G."/>
            <person name="Eisen M.B."/>
            <person name="Smith D.R."/>
            <person name="Bergman C.M."/>
            <person name="Oliver B."/>
            <person name="Markow T.A."/>
            <person name="Kaufman T.C."/>
            <person name="Kellis M."/>
            <person name="Gelbart W."/>
            <person name="Iyer V.N."/>
            <person name="Pollard D.A."/>
            <person name="Sackton T.B."/>
            <person name="Larracuente A.M."/>
            <person name="Singh N.D."/>
            <person name="Abad J.P."/>
            <person name="Abt D.N."/>
            <person name="Adryan B."/>
            <person name="Aguade M."/>
            <person name="Akashi H."/>
            <person name="Anderson W.W."/>
            <person name="Aquadro C.F."/>
            <person name="Ardell D.H."/>
            <person name="Arguello R."/>
            <person name="Artieri C.G."/>
            <person name="Barbash D.A."/>
            <person name="Barker D."/>
            <person name="Barsanti P."/>
            <person name="Batterham P."/>
            <person name="Batzoglou S."/>
            <person name="Begun D."/>
            <person name="Bhutkar A."/>
            <person name="Blanco E."/>
            <person name="Bosak S.A."/>
            <person name="Bradley R.K."/>
            <person name="Brand A.D."/>
            <person name="Brent M.R."/>
            <person name="Brooks A.N."/>
            <person name="Brown R.H."/>
            <person name="Butlin R.K."/>
            <person name="Caggese C."/>
            <person name="Calvi B.R."/>
            <person name="Bernardo de Carvalho A."/>
            <person name="Caspi A."/>
            <person name="Castrezana S."/>
            <person name="Celniker S.E."/>
            <person name="Chang J.L."/>
            <person name="Chapple C."/>
            <person name="Chatterji S."/>
            <person name="Chinwalla A."/>
            <person name="Civetta A."/>
            <person name="Clifton S.W."/>
            <person name="Comeron J.M."/>
            <person name="Costello J.C."/>
            <person name="Coyne J.A."/>
            <person name="Daub J."/>
            <person name="David R.G."/>
            <person name="Delcher A.L."/>
            <person name="Delehaunty K."/>
            <person name="Do C.B."/>
            <person name="Ebling H."/>
            <person name="Edwards K."/>
            <person name="Eickbush T."/>
            <person name="Evans J.D."/>
            <person name="Filipski A."/>
            <person name="Findeiss S."/>
            <person name="Freyhult E."/>
            <person name="Fulton L."/>
            <person name="Fulton R."/>
            <person name="Garcia A.C."/>
            <person name="Gardiner A."/>
            <person name="Garfield D.A."/>
            <person name="Garvin B.E."/>
            <person name="Gibson G."/>
            <person name="Gilbert D."/>
            <person name="Gnerre S."/>
            <person name="Godfrey J."/>
            <person name="Good R."/>
            <person name="Gotea V."/>
            <person name="Gravely B."/>
            <person name="Greenberg A.J."/>
            <person name="Griffiths-Jones S."/>
            <person name="Gross S."/>
            <person name="Guigo R."/>
            <person name="Gustafson E.A."/>
            <person name="Haerty W."/>
            <person name="Hahn M.W."/>
            <person name="Halligan D.L."/>
            <person name="Halpern A.L."/>
            <person name="Halter G.M."/>
            <person name="Han M.V."/>
            <person name="Heger A."/>
            <person name="Hillier L."/>
            <person name="Hinrichs A.S."/>
            <person name="Holmes I."/>
            <person name="Hoskins R.A."/>
            <person name="Hubisz M.J."/>
            <person name="Hultmark D."/>
            <person name="Huntley M.A."/>
            <person name="Jaffe D.B."/>
            <person name="Jagadeeshan S."/>
            <person name="Jeck W.R."/>
            <person name="Johnson J."/>
            <person name="Jones C.D."/>
            <person name="Jordan W.C."/>
            <person name="Karpen G.H."/>
            <person name="Kataoka E."/>
            <person name="Keightley P.D."/>
            <person name="Kheradpour P."/>
            <person name="Kirkness E.F."/>
            <person name="Koerich L.B."/>
            <person name="Kristiansen K."/>
            <person name="Kudrna D."/>
            <person name="Kulathinal R.J."/>
            <person name="Kumar S."/>
            <person name="Kwok R."/>
            <person name="Lander E."/>
            <person name="Langley C.H."/>
            <person name="Lapoint R."/>
            <person name="Lazzaro B.P."/>
            <person name="Lee S.J."/>
            <person name="Levesque L."/>
            <person name="Li R."/>
            <person name="Lin C.F."/>
            <person name="Lin M.F."/>
            <person name="Lindblad-Toh K."/>
            <person name="Llopart A."/>
            <person name="Long M."/>
            <person name="Low L."/>
            <person name="Lozovsky E."/>
            <person name="Lu J."/>
            <person name="Luo M."/>
            <person name="Machado C.A."/>
            <person name="Makalowski W."/>
            <person name="Marzo M."/>
            <person name="Matsuda M."/>
            <person name="Matzkin L."/>
            <person name="McAllister B."/>
            <person name="McBride C.S."/>
            <person name="McKernan B."/>
            <person name="McKernan K."/>
            <person name="Mendez-Lago M."/>
            <person name="Minx P."/>
            <person name="Mollenhauer M.U."/>
            <person name="Montooth K."/>
            <person name="Mount S.M."/>
            <person name="Mu X."/>
            <person name="Myers E."/>
            <person name="Negre B."/>
            <person name="Newfeld S."/>
            <person name="Nielsen R."/>
            <person name="Noor M.A."/>
            <person name="O'Grady P."/>
            <person name="Pachter L."/>
            <person name="Papaceit M."/>
            <person name="Parisi M.J."/>
            <person name="Parisi M."/>
            <person name="Parts L."/>
            <person name="Pedersen J.S."/>
            <person name="Pesole G."/>
            <person name="Phillippy A.M."/>
            <person name="Ponting C.P."/>
            <person name="Pop M."/>
            <person name="Porcelli D."/>
            <person name="Powell J.R."/>
            <person name="Prohaska S."/>
            <person name="Pruitt K."/>
            <person name="Puig M."/>
            <person name="Quesneville H."/>
            <person name="Ram K.R."/>
            <person name="Rand D."/>
            <person name="Rasmussen M.D."/>
            <person name="Reed L.K."/>
            <person name="Reenan R."/>
            <person name="Reily A."/>
            <person name="Remington K.A."/>
            <person name="Rieger T.T."/>
            <person name="Ritchie M.G."/>
            <person name="Robin C."/>
            <person name="Rogers Y.H."/>
            <person name="Rohde C."/>
            <person name="Rozas J."/>
            <person name="Rubenfield M.J."/>
            <person name="Ruiz A."/>
            <person name="Russo S."/>
            <person name="Salzberg S.L."/>
            <person name="Sanchez-Gracia A."/>
            <person name="Saranga D.J."/>
            <person name="Sato H."/>
            <person name="Schaeffer S.W."/>
            <person name="Schatz M.C."/>
            <person name="Schlenke T."/>
            <person name="Schwartz R."/>
            <person name="Segarra C."/>
            <person name="Singh R.S."/>
            <person name="Sirot L."/>
            <person name="Sirota M."/>
            <person name="Sisneros N.B."/>
            <person name="Smith C.D."/>
            <person name="Smith T.F."/>
            <person name="Spieth J."/>
            <person name="Stage D.E."/>
            <person name="Stark A."/>
            <person name="Stephan W."/>
            <person name="Strausberg R.L."/>
            <person name="Strempel S."/>
            <person name="Sturgill D."/>
            <person name="Sutton G."/>
            <person name="Sutton G.G."/>
            <person name="Tao W."/>
            <person name="Teichmann S."/>
            <person name="Tobari Y.N."/>
            <person name="Tomimura Y."/>
            <person name="Tsolas J.M."/>
            <person name="Valente V.L."/>
            <person name="Venter E."/>
            <person name="Venter J.C."/>
            <person name="Vicario S."/>
            <person name="Vieira F.G."/>
            <person name="Vilella A.J."/>
            <person name="Villasante A."/>
            <person name="Walenz B."/>
            <person name="Wang J."/>
            <person name="Wasserman M."/>
            <person name="Watts T."/>
            <person name="Wilson D."/>
            <person name="Wilson R.K."/>
            <person name="Wing R.A."/>
            <person name="Wolfner M.F."/>
            <person name="Wong A."/>
            <person name="Wong G.K."/>
            <person name="Wu C.I."/>
            <person name="Wu G."/>
            <person name="Yamamoto D."/>
            <person name="Yang H.P."/>
            <person name="Yang S.P."/>
            <person name="Yorke J.A."/>
            <person name="Yoshida K."/>
            <person name="Zdobnov E."/>
            <person name="Zhang P."/>
            <person name="Zhang Y."/>
            <person name="Zimin A.V."/>
            <person name="Baldwin J."/>
            <person name="Abdouelleil A."/>
            <person name="Abdulkadir J."/>
            <person name="Abebe A."/>
            <person name="Abera B."/>
            <person name="Abreu J."/>
            <person name="Acer S.C."/>
            <person name="Aftuck L."/>
            <person name="Alexander A."/>
            <person name="An P."/>
            <person name="Anderson E."/>
            <person name="Anderson S."/>
            <person name="Arachi H."/>
            <person name="Azer M."/>
            <person name="Bachantsang P."/>
            <person name="Barry A."/>
            <person name="Bayul T."/>
            <person name="Berlin A."/>
            <person name="Bessette D."/>
            <person name="Bloom T."/>
            <person name="Blye J."/>
            <person name="Boguslavskiy L."/>
            <person name="Bonnet C."/>
            <person name="Boukhgalter B."/>
            <person name="Bourzgui I."/>
            <person name="Brown A."/>
            <person name="Cahill P."/>
            <person name="Channer S."/>
            <person name="Cheshatsang Y."/>
            <person name="Chuda L."/>
            <person name="Citroen M."/>
            <person name="Collymore A."/>
            <person name="Cooke P."/>
            <person name="Costello M."/>
            <person name="D'Aco K."/>
            <person name="Daza R."/>
            <person name="De Haan G."/>
            <person name="DeGray S."/>
            <person name="DeMaso C."/>
            <person name="Dhargay N."/>
            <person name="Dooley K."/>
            <person name="Dooley E."/>
            <person name="Doricent M."/>
            <person name="Dorje P."/>
            <person name="Dorjee K."/>
            <person name="Dupes A."/>
            <person name="Elong R."/>
            <person name="Falk J."/>
            <person name="Farina A."/>
            <person name="Faro S."/>
            <person name="Ferguson D."/>
            <person name="Fisher S."/>
            <person name="Foley C.D."/>
            <person name="Franke A."/>
            <person name="Friedrich D."/>
            <person name="Gadbois L."/>
            <person name="Gearin G."/>
            <person name="Gearin C.R."/>
            <person name="Giannoukos G."/>
            <person name="Goode T."/>
            <person name="Graham J."/>
            <person name="Grandbois E."/>
            <person name="Grewal S."/>
            <person name="Gyaltsen K."/>
            <person name="Hafez N."/>
            <person name="Hagos B."/>
            <person name="Hall J."/>
            <person name="Henson C."/>
            <person name="Hollinger A."/>
            <person name="Honan T."/>
            <person name="Huard M.D."/>
            <person name="Hughes L."/>
            <person name="Hurhula B."/>
            <person name="Husby M.E."/>
            <person name="Kamat A."/>
            <person name="Kanga B."/>
            <person name="Kashin S."/>
            <person name="Khazanovich D."/>
            <person name="Kisner P."/>
            <person name="Lance K."/>
            <person name="Lara M."/>
            <person name="Lee W."/>
            <person name="Lennon N."/>
            <person name="Letendre F."/>
            <person name="LeVine R."/>
            <person name="Lipovsky A."/>
            <person name="Liu X."/>
            <person name="Liu J."/>
            <person name="Liu S."/>
            <person name="Lokyitsang T."/>
            <person name="Lokyitsang Y."/>
            <person name="Lubonja R."/>
            <person name="Lui A."/>
            <person name="MacDonald P."/>
            <person name="Magnisalis V."/>
            <person name="Maru K."/>
            <person name="Matthews C."/>
            <person name="McCusker W."/>
            <person name="McDonough S."/>
            <person name="Mehta T."/>
            <person name="Meldrim J."/>
            <person name="Meneus L."/>
            <person name="Mihai O."/>
            <person name="Mihalev A."/>
            <person name="Mihova T."/>
            <person name="Mittelman R."/>
            <person name="Mlenga V."/>
            <person name="Montmayeur A."/>
            <person name="Mulrain L."/>
            <person name="Navidi A."/>
            <person name="Naylor J."/>
            <person name="Negash T."/>
            <person name="Nguyen T."/>
            <person name="Nguyen N."/>
            <person name="Nicol R."/>
            <person name="Norbu C."/>
            <person name="Norbu N."/>
            <person name="Novod N."/>
            <person name="O'Neill B."/>
            <person name="Osman S."/>
            <person name="Markiewicz E."/>
            <person name="Oyono O.L."/>
            <person name="Patti C."/>
            <person name="Phunkhang P."/>
            <person name="Pierre F."/>
            <person name="Priest M."/>
            <person name="Raghuraman S."/>
            <person name="Rege F."/>
            <person name="Reyes R."/>
            <person name="Rise C."/>
            <person name="Rogov P."/>
            <person name="Ross K."/>
            <person name="Ryan E."/>
            <person name="Settipalli S."/>
            <person name="Shea T."/>
            <person name="Sherpa N."/>
            <person name="Shi L."/>
            <person name="Shih D."/>
            <person name="Sparrow T."/>
            <person name="Spaulding J."/>
            <person name="Stalker J."/>
            <person name="Stange-Thomann N."/>
            <person name="Stavropoulos S."/>
            <person name="Stone C."/>
            <person name="Strader C."/>
            <person name="Tesfaye S."/>
            <person name="Thomson T."/>
            <person name="Thoulutsang Y."/>
            <person name="Thoulutsang D."/>
            <person name="Topham K."/>
            <person name="Topping I."/>
            <person name="Tsamla T."/>
            <person name="Vassiliev H."/>
            <person name="Vo A."/>
            <person name="Wangchuk T."/>
            <person name="Wangdi T."/>
            <person name="Weiand M."/>
            <person name="Wilkinson J."/>
            <person name="Wilson A."/>
            <person name="Yadav S."/>
            <person name="Young G."/>
            <person name="Yu Q."/>
            <person name="Zembek L."/>
            <person name="Zhong D."/>
            <person name="Zimmer A."/>
            <person name="Zwirko Z."/>
            <person name="Jaffe D.B."/>
            <person name="Alvarez P."/>
            <person name="Brockman W."/>
            <person name="Butler J."/>
            <person name="Chin C."/>
            <person name="Gnerre S."/>
            <person name="Grabherr M."/>
            <person name="Kleber M."/>
            <person name="Mauceli E."/>
            <person name="MacCallum I."/>
        </authorList>
    </citation>
    <scope>NUCLEOTIDE SEQUENCE [LARGE SCALE GENOMIC DNA]</scope>
    <source>
        <strain evidence="3">MSH-3 / Tucson 14011-0111.49</strain>
    </source>
</reference>
<feature type="compositionally biased region" description="Low complexity" evidence="1">
    <location>
        <begin position="38"/>
        <end position="53"/>
    </location>
</feature>
<dbReference type="OMA" id="VADCCKR"/>
<keyword evidence="3" id="KW-1185">Reference proteome</keyword>
<evidence type="ECO:0000256" key="1">
    <source>
        <dbReference type="SAM" id="MobiDB-lite"/>
    </source>
</evidence>
<evidence type="ECO:0000313" key="3">
    <source>
        <dbReference type="Proteomes" id="UP000008744"/>
    </source>
</evidence>
<feature type="region of interest" description="Disordered" evidence="1">
    <location>
        <begin position="1"/>
        <end position="22"/>
    </location>
</feature>
<dbReference type="AlphaFoldDB" id="B4GSB3"/>
<organism evidence="3">
    <name type="scientific">Drosophila persimilis</name>
    <name type="common">Fruit fly</name>
    <dbReference type="NCBI Taxonomy" id="7234"/>
    <lineage>
        <taxon>Eukaryota</taxon>
        <taxon>Metazoa</taxon>
        <taxon>Ecdysozoa</taxon>
        <taxon>Arthropoda</taxon>
        <taxon>Hexapoda</taxon>
        <taxon>Insecta</taxon>
        <taxon>Pterygota</taxon>
        <taxon>Neoptera</taxon>
        <taxon>Endopterygota</taxon>
        <taxon>Diptera</taxon>
        <taxon>Brachycera</taxon>
        <taxon>Muscomorpha</taxon>
        <taxon>Ephydroidea</taxon>
        <taxon>Drosophilidae</taxon>
        <taxon>Drosophila</taxon>
        <taxon>Sophophora</taxon>
    </lineage>
</organism>
<accession>B4GSB3</accession>
<dbReference type="EMBL" id="CH479189">
    <property type="protein sequence ID" value="EDW25660.1"/>
    <property type="molecule type" value="Genomic_DNA"/>
</dbReference>
<protein>
    <submittedName>
        <fullName evidence="2">GL26708</fullName>
    </submittedName>
</protein>